<dbReference type="OrthoDB" id="5689462at2"/>
<reference evidence="2" key="1">
    <citation type="submission" date="2016-10" db="EMBL/GenBank/DDBJ databases">
        <authorList>
            <person name="Varghese N."/>
            <person name="Submissions S."/>
        </authorList>
    </citation>
    <scope>NUCLEOTIDE SEQUENCE [LARGE SCALE GENOMIC DNA]</scope>
    <source>
        <strain evidence="2">DSM 23317</strain>
    </source>
</reference>
<evidence type="ECO:0000313" key="2">
    <source>
        <dbReference type="Proteomes" id="UP000199527"/>
    </source>
</evidence>
<accession>A0A1G8UJ81</accession>
<evidence type="ECO:0000313" key="1">
    <source>
        <dbReference type="EMBL" id="SDJ53597.1"/>
    </source>
</evidence>
<dbReference type="AlphaFoldDB" id="A0A1G8UJ81"/>
<organism evidence="1 2">
    <name type="scientific">Ferrimonas sediminum</name>
    <dbReference type="NCBI Taxonomy" id="718193"/>
    <lineage>
        <taxon>Bacteria</taxon>
        <taxon>Pseudomonadati</taxon>
        <taxon>Pseudomonadota</taxon>
        <taxon>Gammaproteobacteria</taxon>
        <taxon>Alteromonadales</taxon>
        <taxon>Ferrimonadaceae</taxon>
        <taxon>Ferrimonas</taxon>
    </lineage>
</organism>
<dbReference type="RefSeq" id="WP_090365478.1">
    <property type="nucleotide sequence ID" value="NZ_FNEM01000009.1"/>
</dbReference>
<evidence type="ECO:0008006" key="3">
    <source>
        <dbReference type="Google" id="ProtNLM"/>
    </source>
</evidence>
<dbReference type="Gene3D" id="3.10.180.10">
    <property type="entry name" value="2,3-Dihydroxybiphenyl 1,2-Dioxygenase, domain 1"/>
    <property type="match status" value="1"/>
</dbReference>
<sequence>MNFEQLIAKLPEFGHNITIFANRLGLVQAQLEVDHIALRITELSDAEHLKAQFEKRGTILSDKVINGRPIYLIELDQPLSVGSWQVKVVELPFPDGRKRRDGWEHIEFVLPCGADNEQQMMKAVKQLPVITAKWPVIEDGTLDIEVKSSDSKADDEPLPNPSVSFKSNHLTIKLHPYDIRQVIGAHPAPGK</sequence>
<dbReference type="Proteomes" id="UP000199527">
    <property type="component" value="Unassembled WGS sequence"/>
</dbReference>
<name>A0A1G8UJ81_9GAMM</name>
<dbReference type="SUPFAM" id="SSF54593">
    <property type="entry name" value="Glyoxalase/Bleomycin resistance protein/Dihydroxybiphenyl dioxygenase"/>
    <property type="match status" value="1"/>
</dbReference>
<proteinExistence type="predicted"/>
<dbReference type="PANTHER" id="PTHR37519:SF1">
    <property type="entry name" value="DIHYDROXYBIPHENYL DIOXYGENASE DOMAIN-CONTAINING PROTEIN"/>
    <property type="match status" value="1"/>
</dbReference>
<dbReference type="InterPro" id="IPR010393">
    <property type="entry name" value="DUF991_YecM-like"/>
</dbReference>
<protein>
    <recommendedName>
        <fullName evidence="3">VOC family protein</fullName>
    </recommendedName>
</protein>
<gene>
    <name evidence="1" type="ORF">SAMN04488540_109101</name>
</gene>
<dbReference type="EMBL" id="FNEM01000009">
    <property type="protein sequence ID" value="SDJ53597.1"/>
    <property type="molecule type" value="Genomic_DNA"/>
</dbReference>
<keyword evidence="2" id="KW-1185">Reference proteome</keyword>
<dbReference type="Pfam" id="PF06185">
    <property type="entry name" value="YecM"/>
    <property type="match status" value="1"/>
</dbReference>
<dbReference type="InterPro" id="IPR029068">
    <property type="entry name" value="Glyas_Bleomycin-R_OHBP_Dase"/>
</dbReference>
<dbReference type="GO" id="GO:0005829">
    <property type="term" value="C:cytosol"/>
    <property type="evidence" value="ECO:0007669"/>
    <property type="project" value="TreeGrafter"/>
</dbReference>
<dbReference type="PANTHER" id="PTHR37519">
    <property type="match status" value="1"/>
</dbReference>